<protein>
    <recommendedName>
        <fullName evidence="3">Retrotransposon gag domain-containing protein</fullName>
    </recommendedName>
</protein>
<evidence type="ECO:0000313" key="2">
    <source>
        <dbReference type="Proteomes" id="UP000053989"/>
    </source>
</evidence>
<evidence type="ECO:0008006" key="3">
    <source>
        <dbReference type="Google" id="ProtNLM"/>
    </source>
</evidence>
<name>A0A0C3E8H8_9AGAM</name>
<organism evidence="1 2">
    <name type="scientific">Scleroderma citrinum Foug A</name>
    <dbReference type="NCBI Taxonomy" id="1036808"/>
    <lineage>
        <taxon>Eukaryota</taxon>
        <taxon>Fungi</taxon>
        <taxon>Dikarya</taxon>
        <taxon>Basidiomycota</taxon>
        <taxon>Agaricomycotina</taxon>
        <taxon>Agaricomycetes</taxon>
        <taxon>Agaricomycetidae</taxon>
        <taxon>Boletales</taxon>
        <taxon>Sclerodermatineae</taxon>
        <taxon>Sclerodermataceae</taxon>
        <taxon>Scleroderma</taxon>
    </lineage>
</organism>
<dbReference type="AlphaFoldDB" id="A0A0C3E8H8"/>
<evidence type="ECO:0000313" key="1">
    <source>
        <dbReference type="EMBL" id="KIM64296.1"/>
    </source>
</evidence>
<proteinExistence type="predicted"/>
<keyword evidence="2" id="KW-1185">Reference proteome</keyword>
<dbReference type="HOGENOM" id="CLU_018255_0_1_1"/>
<reference evidence="2" key="2">
    <citation type="submission" date="2015-01" db="EMBL/GenBank/DDBJ databases">
        <title>Evolutionary Origins and Diversification of the Mycorrhizal Mutualists.</title>
        <authorList>
            <consortium name="DOE Joint Genome Institute"/>
            <consortium name="Mycorrhizal Genomics Consortium"/>
            <person name="Kohler A."/>
            <person name="Kuo A."/>
            <person name="Nagy L.G."/>
            <person name="Floudas D."/>
            <person name="Copeland A."/>
            <person name="Barry K.W."/>
            <person name="Cichocki N."/>
            <person name="Veneault-Fourrey C."/>
            <person name="LaButti K."/>
            <person name="Lindquist E.A."/>
            <person name="Lipzen A."/>
            <person name="Lundell T."/>
            <person name="Morin E."/>
            <person name="Murat C."/>
            <person name="Riley R."/>
            <person name="Ohm R."/>
            <person name="Sun H."/>
            <person name="Tunlid A."/>
            <person name="Henrissat B."/>
            <person name="Grigoriev I.V."/>
            <person name="Hibbett D.S."/>
            <person name="Martin F."/>
        </authorList>
    </citation>
    <scope>NUCLEOTIDE SEQUENCE [LARGE SCALE GENOMIC DNA]</scope>
    <source>
        <strain evidence="2">Foug A</strain>
    </source>
</reference>
<dbReference type="Proteomes" id="UP000053989">
    <property type="component" value="Unassembled WGS sequence"/>
</dbReference>
<gene>
    <name evidence="1" type="ORF">SCLCIDRAFT_1213399</name>
</gene>
<dbReference type="OrthoDB" id="2369050at2759"/>
<dbReference type="EMBL" id="KN822029">
    <property type="protein sequence ID" value="KIM64296.1"/>
    <property type="molecule type" value="Genomic_DNA"/>
</dbReference>
<dbReference type="STRING" id="1036808.A0A0C3E8H8"/>
<sequence>MTSSKTGRCEQAAPNQPPFLTAGDLTPEVLRAWEMGCRHFFRQKEVAEKAQVGRVAWNLQDLRIQDWYINDRDRLNALSFAEFMQEVRSCWLPSDWVAMVRQKMLASTQGEKPFHVWAAEIQSQNALLRGYPSHLSDEKLYYHLESHMHVDLFADYRLANIVAEKDLRKWIEKVRLLDEKRLRYAARQKEAIEAALRALNRQPLHASYVANVRSRDAKAAAEGKTRVRLPPLTKEERKLLQDNAGCFKCRQFFQNHTTPTCPNDFPEAKGYTTLTAADVESARTKKRANPTVVVVEDEPAAKRIRFVKEAIEPIVAPSAVLGNGSESGDEYVAHFSAPHFR</sequence>
<reference evidence="1 2" key="1">
    <citation type="submission" date="2014-04" db="EMBL/GenBank/DDBJ databases">
        <authorList>
            <consortium name="DOE Joint Genome Institute"/>
            <person name="Kuo A."/>
            <person name="Kohler A."/>
            <person name="Nagy L.G."/>
            <person name="Floudas D."/>
            <person name="Copeland A."/>
            <person name="Barry K.W."/>
            <person name="Cichocki N."/>
            <person name="Veneault-Fourrey C."/>
            <person name="LaButti K."/>
            <person name="Lindquist E.A."/>
            <person name="Lipzen A."/>
            <person name="Lundell T."/>
            <person name="Morin E."/>
            <person name="Murat C."/>
            <person name="Sun H."/>
            <person name="Tunlid A."/>
            <person name="Henrissat B."/>
            <person name="Grigoriev I.V."/>
            <person name="Hibbett D.S."/>
            <person name="Martin F."/>
            <person name="Nordberg H.P."/>
            <person name="Cantor M.N."/>
            <person name="Hua S.X."/>
        </authorList>
    </citation>
    <scope>NUCLEOTIDE SEQUENCE [LARGE SCALE GENOMIC DNA]</scope>
    <source>
        <strain evidence="1 2">Foug A</strain>
    </source>
</reference>
<dbReference type="InParanoid" id="A0A0C3E8H8"/>
<accession>A0A0C3E8H8</accession>